<gene>
    <name evidence="19" type="primary">LOC105429440</name>
</gene>
<evidence type="ECO:0000256" key="2">
    <source>
        <dbReference type="ARBA" id="ARBA00004434"/>
    </source>
</evidence>
<keyword evidence="10" id="KW-0249">Electron transport</keyword>
<evidence type="ECO:0000256" key="15">
    <source>
        <dbReference type="ARBA" id="ARBA00031387"/>
    </source>
</evidence>
<evidence type="ECO:0000256" key="17">
    <source>
        <dbReference type="SAM" id="Phobius"/>
    </source>
</evidence>
<comment type="subunit">
    <text evidence="16">Complex I is composed of 45 different subunits. Interacts with BCAP31.</text>
</comment>
<dbReference type="Proteomes" id="UP000504615">
    <property type="component" value="Unplaced"/>
</dbReference>
<evidence type="ECO:0000256" key="13">
    <source>
        <dbReference type="ARBA" id="ARBA00023136"/>
    </source>
</evidence>
<sequence length="143" mass="16468">MAALFRTNCVQSLRKGLALLSSKETMMCRRIAMTPKCYDISNETKPVKRKWVSYGFSQENEAEDRHALHQTMFVCVTIVMVVGFTIMAYLPDVRGKDWAQREAYLQLRYREENGLPPIDPNLIDPSKITLPTEEELVDVEIII</sequence>
<evidence type="ECO:0000256" key="14">
    <source>
        <dbReference type="ARBA" id="ARBA00030753"/>
    </source>
</evidence>
<feature type="transmembrane region" description="Helical" evidence="17">
    <location>
        <begin position="67"/>
        <end position="90"/>
    </location>
</feature>
<dbReference type="GeneID" id="105429440"/>
<evidence type="ECO:0000313" key="18">
    <source>
        <dbReference type="Proteomes" id="UP000504615"/>
    </source>
</evidence>
<keyword evidence="9" id="KW-0809">Transit peptide</keyword>
<protein>
    <recommendedName>
        <fullName evidence="4">NADH dehydrogenase [ubiquinone] 1 beta subcomplex subunit 11, mitochondrial</fullName>
    </recommendedName>
    <alternativeName>
        <fullName evidence="15">Complex I-ESSS</fullName>
    </alternativeName>
    <alternativeName>
        <fullName evidence="14">NADH-ubiquinone oxidoreductase ESSS subunit</fullName>
    </alternativeName>
</protein>
<comment type="function">
    <text evidence="1">Accessory subunit of the mitochondrial membrane respiratory chain NADH dehydrogenase (Complex I), that is believed not to be involved in catalysis. Complex I functions in the transfer of electrons from NADH to the respiratory chain. The immediate electron acceptor for the enzyme is believed to be ubiquinone.</text>
</comment>
<dbReference type="GO" id="GO:0005743">
    <property type="term" value="C:mitochondrial inner membrane"/>
    <property type="evidence" value="ECO:0007669"/>
    <property type="project" value="UniProtKB-SubCell"/>
</dbReference>
<evidence type="ECO:0000256" key="8">
    <source>
        <dbReference type="ARBA" id="ARBA00022792"/>
    </source>
</evidence>
<evidence type="ECO:0000256" key="12">
    <source>
        <dbReference type="ARBA" id="ARBA00023128"/>
    </source>
</evidence>
<dbReference type="AlphaFoldDB" id="A0A6I9WMC4"/>
<evidence type="ECO:0000256" key="7">
    <source>
        <dbReference type="ARBA" id="ARBA00022692"/>
    </source>
</evidence>
<keyword evidence="5" id="KW-0813">Transport</keyword>
<comment type="similarity">
    <text evidence="3">Belongs to the complex I NDUFB11 subunit family.</text>
</comment>
<evidence type="ECO:0000256" key="11">
    <source>
        <dbReference type="ARBA" id="ARBA00022989"/>
    </source>
</evidence>
<evidence type="ECO:0000256" key="10">
    <source>
        <dbReference type="ARBA" id="ARBA00022982"/>
    </source>
</evidence>
<dbReference type="PANTHER" id="PTHR13327:SF0">
    <property type="entry name" value="NADH DEHYDROGENASE [UBIQUINONE] 1 BETA SUBCOMPLEX SUBUNIT 11, MITOCHONDRIAL"/>
    <property type="match status" value="1"/>
</dbReference>
<dbReference type="PANTHER" id="PTHR13327">
    <property type="entry name" value="NADH-UBIQUINONE OXIDOREDUCTASE ESSS SUBUNIT, MITOCHONDRIAL PRECURSOR"/>
    <property type="match status" value="1"/>
</dbReference>
<keyword evidence="11 17" id="KW-1133">Transmembrane helix</keyword>
<keyword evidence="12" id="KW-0496">Mitochondrion</keyword>
<evidence type="ECO:0000256" key="6">
    <source>
        <dbReference type="ARBA" id="ARBA00022660"/>
    </source>
</evidence>
<dbReference type="CTD" id="42282"/>
<keyword evidence="7 17" id="KW-0812">Transmembrane</keyword>
<evidence type="ECO:0000313" key="19">
    <source>
        <dbReference type="RefSeq" id="XP_011640710.1"/>
    </source>
</evidence>
<keyword evidence="6" id="KW-0679">Respiratory chain</keyword>
<dbReference type="KEGG" id="pbar:105429440"/>
<organism evidence="18 19">
    <name type="scientific">Pogonomyrmex barbatus</name>
    <name type="common">red harvester ant</name>
    <dbReference type="NCBI Taxonomy" id="144034"/>
    <lineage>
        <taxon>Eukaryota</taxon>
        <taxon>Metazoa</taxon>
        <taxon>Ecdysozoa</taxon>
        <taxon>Arthropoda</taxon>
        <taxon>Hexapoda</taxon>
        <taxon>Insecta</taxon>
        <taxon>Pterygota</taxon>
        <taxon>Neoptera</taxon>
        <taxon>Endopterygota</taxon>
        <taxon>Hymenoptera</taxon>
        <taxon>Apocrita</taxon>
        <taxon>Aculeata</taxon>
        <taxon>Formicoidea</taxon>
        <taxon>Formicidae</taxon>
        <taxon>Myrmicinae</taxon>
        <taxon>Pogonomyrmex</taxon>
    </lineage>
</organism>
<dbReference type="OrthoDB" id="5917019at2759"/>
<evidence type="ECO:0000256" key="5">
    <source>
        <dbReference type="ARBA" id="ARBA00022448"/>
    </source>
</evidence>
<keyword evidence="8" id="KW-0999">Mitochondrion inner membrane</keyword>
<name>A0A6I9WMC4_9HYME</name>
<comment type="subcellular location">
    <subcellularLocation>
        <location evidence="2">Mitochondrion inner membrane</location>
        <topology evidence="2">Single-pass membrane protein</topology>
    </subcellularLocation>
</comment>
<dbReference type="RefSeq" id="XP_011640710.1">
    <property type="nucleotide sequence ID" value="XM_011642408.2"/>
</dbReference>
<evidence type="ECO:0000256" key="3">
    <source>
        <dbReference type="ARBA" id="ARBA00008915"/>
    </source>
</evidence>
<evidence type="ECO:0000256" key="1">
    <source>
        <dbReference type="ARBA" id="ARBA00003195"/>
    </source>
</evidence>
<keyword evidence="18" id="KW-1185">Reference proteome</keyword>
<accession>A0A6I9WMC4</accession>
<reference evidence="19" key="1">
    <citation type="submission" date="2025-08" db="UniProtKB">
        <authorList>
            <consortium name="RefSeq"/>
        </authorList>
    </citation>
    <scope>IDENTIFICATION</scope>
</reference>
<keyword evidence="13 17" id="KW-0472">Membrane</keyword>
<evidence type="ECO:0000256" key="9">
    <source>
        <dbReference type="ARBA" id="ARBA00022946"/>
    </source>
</evidence>
<evidence type="ECO:0000256" key="16">
    <source>
        <dbReference type="ARBA" id="ARBA00046528"/>
    </source>
</evidence>
<dbReference type="InterPro" id="IPR019329">
    <property type="entry name" value="NADH_UbQ_OxRdtase_ESSS_su"/>
</dbReference>
<dbReference type="Pfam" id="PF10183">
    <property type="entry name" value="ESSS"/>
    <property type="match status" value="1"/>
</dbReference>
<evidence type="ECO:0000256" key="4">
    <source>
        <dbReference type="ARBA" id="ARBA00018632"/>
    </source>
</evidence>
<proteinExistence type="inferred from homology"/>